<dbReference type="PROSITE" id="PS50279">
    <property type="entry name" value="BPTI_KUNITZ_2"/>
    <property type="match status" value="1"/>
</dbReference>
<keyword evidence="4" id="KW-0646">Protease inhibitor</keyword>
<keyword evidence="10" id="KW-0176">Collagen</keyword>
<keyword evidence="7" id="KW-0084">Basement membrane</keyword>
<dbReference type="Gene3D" id="3.40.50.410">
    <property type="entry name" value="von Willebrand factor, type A domain"/>
    <property type="match status" value="2"/>
</dbReference>
<evidence type="ECO:0000256" key="15">
    <source>
        <dbReference type="SAM" id="MobiDB-lite"/>
    </source>
</evidence>
<dbReference type="SMART" id="SM00131">
    <property type="entry name" value="KU"/>
    <property type="match status" value="1"/>
</dbReference>
<dbReference type="Pfam" id="PF00014">
    <property type="entry name" value="Kunitz_BPTI"/>
    <property type="match status" value="1"/>
</dbReference>
<keyword evidence="5 16" id="KW-0732">Signal</keyword>
<evidence type="ECO:0000259" key="18">
    <source>
        <dbReference type="PROSITE" id="PS50279"/>
    </source>
</evidence>
<dbReference type="Proteomes" id="UP000261360">
    <property type="component" value="Unplaced"/>
</dbReference>
<dbReference type="InterPro" id="IPR036465">
    <property type="entry name" value="vWFA_dom_sf"/>
</dbReference>
<feature type="compositionally biased region" description="Low complexity" evidence="15">
    <location>
        <begin position="523"/>
        <end position="536"/>
    </location>
</feature>
<evidence type="ECO:0000256" key="2">
    <source>
        <dbReference type="ARBA" id="ARBA00022525"/>
    </source>
</evidence>
<feature type="signal peptide" evidence="16">
    <location>
        <begin position="1"/>
        <end position="23"/>
    </location>
</feature>
<evidence type="ECO:0000256" key="14">
    <source>
        <dbReference type="ARBA" id="ARBA00070674"/>
    </source>
</evidence>
<feature type="compositionally biased region" description="Basic and acidic residues" evidence="15">
    <location>
        <begin position="616"/>
        <end position="634"/>
    </location>
</feature>
<evidence type="ECO:0000256" key="4">
    <source>
        <dbReference type="ARBA" id="ARBA00022690"/>
    </source>
</evidence>
<dbReference type="GO" id="GO:0005581">
    <property type="term" value="C:collagen trimer"/>
    <property type="evidence" value="ECO:0007669"/>
    <property type="project" value="UniProtKB-KW"/>
</dbReference>
<dbReference type="Pfam" id="PF00092">
    <property type="entry name" value="VWA"/>
    <property type="match status" value="2"/>
</dbReference>
<keyword evidence="3" id="KW-0272">Extracellular matrix</keyword>
<evidence type="ECO:0000256" key="9">
    <source>
        <dbReference type="ARBA" id="ARBA00022900"/>
    </source>
</evidence>
<sequence length="974" mass="103182">MRWLRLGLKVLIVILTLSSSTRCQSRRRKGQREDNQIIINEAKTLICPVEIMFIVDSSEKAKALLFERQKEFILRFSSRLMQLHSAGWRLRLRLAALQYSSTVSVEHNFRDWQDLDVFQSRVATMTFIGHGTYSAYAITNATQVFSRETSSSSLRVALLMTDGTDHPRSPSAVTAAAEAKQYNIRMFAIRLSGLTKDGTMGAKLRSIASAPPQQHVLSLTDSQLEDKLFNELVSHIYRPAHVKNPGNQLLDALNGSLSSQVRTMAMFVSSFSIPLKGERGPRGAPGPPGDNGVGFPGAKIFPGLPLLLPPPVCFFQGDRGYEGPKGSRGSPGLGYKGDKGNTGAPGLPGLVGFPGAGIQGEKGDQGPAGPSGPRGPPGLGIVGPKGDQGFPGEPGPQGERGVGEPGPKGEPGPDGAAGIPGIPGEDGAAGPKVSQSLKVQFAVKRLNTHSSSLNGLMFDYCVQGEPGSLGLVGLPGPAGRGLPGPKVMTSCVFTVLMIPFQGIKGNTGPVGPPGMKGDGLPGPQGLPGLAGVQGETGPEGKGLPGPKGDRGLPGVPGPSGPPGIGLYGPKGSTGQPGPRGLPGPPGEGIQGPKGEPGFQGPVGPRGAPGDGLPGEKGNRGIPGDRGKKGDKGDYGEPGSTGPMGRPGEKGEPGLTVSKCYICCLGCGLKCRESPLELVFVIDSSESVGPENFELVKDFVNALIDRVSVSREASRIGVVLYSHVDMVVVSLQQQYSQEDVKAAVRKMPYLGEGTFTGSAIHRANQLFQASRPGVRKVAVVLTDGQADPRDVMQFEETATQAHAEGIEMFVIGVVNRTDPLSEEFQAEMNAIASDPDEEHVYLIDDFRTLPTLESQILSRICEQDDTMAFQPHSVFPSVEIHPEVPEDKETEPFLTCLKFGYPVSMMKQSTHCTFLVLSDEGCSQPLDPGPCRQYVVKWYYDPEANACAQFWYGGCQGNANNFETEVNCRNSCVYT</sequence>
<comment type="similarity">
    <text evidence="13">Belongs to the VWA-containing collagen family.</text>
</comment>
<evidence type="ECO:0000259" key="17">
    <source>
        <dbReference type="PROSITE" id="PS50234"/>
    </source>
</evidence>
<dbReference type="InterPro" id="IPR020901">
    <property type="entry name" value="Prtase_inh_Kunz-CS"/>
</dbReference>
<evidence type="ECO:0000256" key="10">
    <source>
        <dbReference type="ARBA" id="ARBA00023119"/>
    </source>
</evidence>
<dbReference type="CDD" id="cd22628">
    <property type="entry name" value="Kunitz_collagen_alpha1_XXVIII"/>
    <property type="match status" value="1"/>
</dbReference>
<feature type="region of interest" description="Disordered" evidence="15">
    <location>
        <begin position="507"/>
        <end position="649"/>
    </location>
</feature>
<evidence type="ECO:0000313" key="19">
    <source>
        <dbReference type="Ensembl" id="ENSSLDP00000029716.1"/>
    </source>
</evidence>
<dbReference type="SMART" id="SM00327">
    <property type="entry name" value="VWA"/>
    <property type="match status" value="2"/>
</dbReference>
<evidence type="ECO:0000256" key="16">
    <source>
        <dbReference type="SAM" id="SignalP"/>
    </source>
</evidence>
<dbReference type="InterPro" id="IPR002035">
    <property type="entry name" value="VWF_A"/>
</dbReference>
<evidence type="ECO:0000256" key="8">
    <source>
        <dbReference type="ARBA" id="ARBA00022889"/>
    </source>
</evidence>
<dbReference type="Gene3D" id="4.10.410.10">
    <property type="entry name" value="Pancreatic trypsin inhibitor Kunitz domain"/>
    <property type="match status" value="1"/>
</dbReference>
<keyword evidence="2" id="KW-0964">Secreted</keyword>
<proteinExistence type="inferred from homology"/>
<evidence type="ECO:0000256" key="11">
    <source>
        <dbReference type="ARBA" id="ARBA00023157"/>
    </source>
</evidence>
<evidence type="ECO:0000256" key="3">
    <source>
        <dbReference type="ARBA" id="ARBA00022530"/>
    </source>
</evidence>
<dbReference type="PROSITE" id="PS50234">
    <property type="entry name" value="VWFA"/>
    <property type="match status" value="2"/>
</dbReference>
<dbReference type="GO" id="GO:0005604">
    <property type="term" value="C:basement membrane"/>
    <property type="evidence" value="ECO:0007669"/>
    <property type="project" value="UniProtKB-SubCell"/>
</dbReference>
<dbReference type="SUPFAM" id="SSF57362">
    <property type="entry name" value="BPTI-like"/>
    <property type="match status" value="1"/>
</dbReference>
<evidence type="ECO:0000256" key="12">
    <source>
        <dbReference type="ARBA" id="ARBA00058139"/>
    </source>
</evidence>
<dbReference type="Pfam" id="PF01391">
    <property type="entry name" value="Collagen"/>
    <property type="match status" value="2"/>
</dbReference>
<accession>A0A3B4YN83</accession>
<dbReference type="InterPro" id="IPR036880">
    <property type="entry name" value="Kunitz_BPTI_sf"/>
</dbReference>
<dbReference type="InterPro" id="IPR050525">
    <property type="entry name" value="ECM_Assembly_Org"/>
</dbReference>
<reference evidence="19" key="2">
    <citation type="submission" date="2025-09" db="UniProtKB">
        <authorList>
            <consortium name="Ensembl"/>
        </authorList>
    </citation>
    <scope>IDENTIFICATION</scope>
</reference>
<evidence type="ECO:0000256" key="6">
    <source>
        <dbReference type="ARBA" id="ARBA00022737"/>
    </source>
</evidence>
<dbReference type="FunFam" id="3.40.50.410:FF:000003">
    <property type="entry name" value="Collagen type VI alpha 3 chain"/>
    <property type="match status" value="1"/>
</dbReference>
<feature type="domain" description="BPTI/Kunitz inhibitor" evidence="18">
    <location>
        <begin position="921"/>
        <end position="971"/>
    </location>
</feature>
<evidence type="ECO:0000256" key="1">
    <source>
        <dbReference type="ARBA" id="ARBA00004302"/>
    </source>
</evidence>
<feature type="compositionally biased region" description="Low complexity" evidence="15">
    <location>
        <begin position="387"/>
        <end position="397"/>
    </location>
</feature>
<comment type="function">
    <text evidence="12">May act as a cell-binding protein.</text>
</comment>
<keyword evidence="20" id="KW-1185">Reference proteome</keyword>
<evidence type="ECO:0000256" key="13">
    <source>
        <dbReference type="ARBA" id="ARBA00061466"/>
    </source>
</evidence>
<evidence type="ECO:0000256" key="5">
    <source>
        <dbReference type="ARBA" id="ARBA00022729"/>
    </source>
</evidence>
<dbReference type="PANTHER" id="PTHR24020:SF87">
    <property type="entry name" value="COLLAGEN ALPHA-1(VI) CHAIN-LIKE"/>
    <property type="match status" value="1"/>
</dbReference>
<keyword evidence="9" id="KW-0722">Serine protease inhibitor</keyword>
<dbReference type="GO" id="GO:0007155">
    <property type="term" value="P:cell adhesion"/>
    <property type="evidence" value="ECO:0007669"/>
    <property type="project" value="UniProtKB-KW"/>
</dbReference>
<dbReference type="AlphaFoldDB" id="A0A3B4YN83"/>
<feature type="region of interest" description="Disordered" evidence="15">
    <location>
        <begin position="319"/>
        <end position="433"/>
    </location>
</feature>
<dbReference type="PROSITE" id="PS00280">
    <property type="entry name" value="BPTI_KUNITZ_1"/>
    <property type="match status" value="1"/>
</dbReference>
<dbReference type="FunFam" id="4.10.410.10:FF:000020">
    <property type="entry name" value="Collagen, type VI, alpha 3"/>
    <property type="match status" value="1"/>
</dbReference>
<keyword evidence="6" id="KW-0677">Repeat</keyword>
<dbReference type="GO" id="GO:0004867">
    <property type="term" value="F:serine-type endopeptidase inhibitor activity"/>
    <property type="evidence" value="ECO:0007669"/>
    <property type="project" value="UniProtKB-KW"/>
</dbReference>
<dbReference type="InterPro" id="IPR008160">
    <property type="entry name" value="Collagen"/>
</dbReference>
<dbReference type="PRINTS" id="PR00453">
    <property type="entry name" value="VWFADOMAIN"/>
</dbReference>
<name>A0A3B4YN83_SERLL</name>
<dbReference type="FunFam" id="3.40.50.410:FF:000051">
    <property type="entry name" value="Collagen type XXVIII alpha 1 chain"/>
    <property type="match status" value="1"/>
</dbReference>
<reference evidence="19" key="1">
    <citation type="submission" date="2025-08" db="UniProtKB">
        <authorList>
            <consortium name="Ensembl"/>
        </authorList>
    </citation>
    <scope>IDENTIFICATION</scope>
</reference>
<keyword evidence="11" id="KW-1015">Disulfide bond</keyword>
<feature type="domain" description="VWFA" evidence="17">
    <location>
        <begin position="676"/>
        <end position="859"/>
    </location>
</feature>
<dbReference type="Ensembl" id="ENSSLDT00000030580.1">
    <property type="protein sequence ID" value="ENSSLDP00000029716.1"/>
    <property type="gene ID" value="ENSSLDG00000022902.1"/>
</dbReference>
<feature type="compositionally biased region" description="Low complexity" evidence="15">
    <location>
        <begin position="413"/>
        <end position="431"/>
    </location>
</feature>
<evidence type="ECO:0000313" key="20">
    <source>
        <dbReference type="Proteomes" id="UP000261360"/>
    </source>
</evidence>
<dbReference type="InterPro" id="IPR002223">
    <property type="entry name" value="Kunitz_BPTI"/>
</dbReference>
<dbReference type="PANTHER" id="PTHR24020">
    <property type="entry name" value="COLLAGEN ALPHA"/>
    <property type="match status" value="1"/>
</dbReference>
<feature type="domain" description="VWFA" evidence="17">
    <location>
        <begin position="50"/>
        <end position="236"/>
    </location>
</feature>
<dbReference type="SUPFAM" id="SSF53300">
    <property type="entry name" value="vWA-like"/>
    <property type="match status" value="2"/>
</dbReference>
<feature type="region of interest" description="Disordered" evidence="15">
    <location>
        <begin position="276"/>
        <end position="296"/>
    </location>
</feature>
<evidence type="ECO:0000256" key="7">
    <source>
        <dbReference type="ARBA" id="ARBA00022869"/>
    </source>
</evidence>
<comment type="subcellular location">
    <subcellularLocation>
        <location evidence="1">Secreted</location>
        <location evidence="1">Extracellular space</location>
        <location evidence="1">Extracellular matrix</location>
        <location evidence="1">Basement membrane</location>
    </subcellularLocation>
</comment>
<keyword evidence="8" id="KW-0130">Cell adhesion</keyword>
<feature type="chain" id="PRO_5017305611" description="Collagen alpha-1(XXVIII) chain" evidence="16">
    <location>
        <begin position="24"/>
        <end position="974"/>
    </location>
</feature>
<protein>
    <recommendedName>
        <fullName evidence="14">Collagen alpha-1(XXVIII) chain</fullName>
    </recommendedName>
</protein>
<dbReference type="GeneTree" id="ENSGT00940000165423"/>
<dbReference type="PRINTS" id="PR00759">
    <property type="entry name" value="BASICPTASE"/>
</dbReference>
<organism evidence="19 20">
    <name type="scientific">Seriola lalandi dorsalis</name>
    <dbReference type="NCBI Taxonomy" id="1841481"/>
    <lineage>
        <taxon>Eukaryota</taxon>
        <taxon>Metazoa</taxon>
        <taxon>Chordata</taxon>
        <taxon>Craniata</taxon>
        <taxon>Vertebrata</taxon>
        <taxon>Euteleostomi</taxon>
        <taxon>Actinopterygii</taxon>
        <taxon>Neopterygii</taxon>
        <taxon>Teleostei</taxon>
        <taxon>Neoteleostei</taxon>
        <taxon>Acanthomorphata</taxon>
        <taxon>Carangaria</taxon>
        <taxon>Carangiformes</taxon>
        <taxon>Carangidae</taxon>
        <taxon>Seriola</taxon>
    </lineage>
</organism>